<evidence type="ECO:0000313" key="1">
    <source>
        <dbReference type="EMBL" id="SVE28098.1"/>
    </source>
</evidence>
<dbReference type="EMBL" id="UINC01206456">
    <property type="protein sequence ID" value="SVE28098.1"/>
    <property type="molecule type" value="Genomic_DNA"/>
</dbReference>
<gene>
    <name evidence="1" type="ORF">METZ01_LOCUS480952</name>
</gene>
<sequence>VSESPTIPGIGGANPGACSGTLRLVFLLLASSTAAISKTGSPNPVFAPDNLVAWCIVPFDSKKRNPTERAEMVARLGLKKVAYDWRGQHVPMFEEEILQYKKHGIEYFAFWSWHDAMEPLIRKHDIRPQIWRTLGSPGTGTQKEKVAAAANSMIGISEKTKKLGLRLGLYNHG</sequence>
<feature type="non-terminal residue" evidence="1">
    <location>
        <position position="173"/>
    </location>
</feature>
<name>A0A383C908_9ZZZZ</name>
<feature type="non-terminal residue" evidence="1">
    <location>
        <position position="1"/>
    </location>
</feature>
<accession>A0A383C908</accession>
<dbReference type="AlphaFoldDB" id="A0A383C908"/>
<protein>
    <submittedName>
        <fullName evidence="1">Uncharacterized protein</fullName>
    </submittedName>
</protein>
<proteinExistence type="predicted"/>
<reference evidence="1" key="1">
    <citation type="submission" date="2018-05" db="EMBL/GenBank/DDBJ databases">
        <authorList>
            <person name="Lanie J.A."/>
            <person name="Ng W.-L."/>
            <person name="Kazmierczak K.M."/>
            <person name="Andrzejewski T.M."/>
            <person name="Davidsen T.M."/>
            <person name="Wayne K.J."/>
            <person name="Tettelin H."/>
            <person name="Glass J.I."/>
            <person name="Rusch D."/>
            <person name="Podicherti R."/>
            <person name="Tsui H.-C.T."/>
            <person name="Winkler M.E."/>
        </authorList>
    </citation>
    <scope>NUCLEOTIDE SEQUENCE</scope>
</reference>
<organism evidence="1">
    <name type="scientific">marine metagenome</name>
    <dbReference type="NCBI Taxonomy" id="408172"/>
    <lineage>
        <taxon>unclassified sequences</taxon>
        <taxon>metagenomes</taxon>
        <taxon>ecological metagenomes</taxon>
    </lineage>
</organism>